<keyword evidence="2" id="KW-0479">Metal-binding</keyword>
<dbReference type="PANTHER" id="PTHR30468:SF1">
    <property type="entry name" value="ALPHA-KETOGLUTARATE-DEPENDENT SULFONATE DIOXYGENASE"/>
    <property type="match status" value="1"/>
</dbReference>
<dbReference type="Gene3D" id="3.60.130.10">
    <property type="entry name" value="Clavaminate synthase-like"/>
    <property type="match status" value="1"/>
</dbReference>
<evidence type="ECO:0000256" key="1">
    <source>
        <dbReference type="ARBA" id="ARBA00005896"/>
    </source>
</evidence>
<protein>
    <submittedName>
        <fullName evidence="7">Taurine dioxygenase</fullName>
        <ecNumber evidence="7">1.14.11.17</ecNumber>
    </submittedName>
</protein>
<dbReference type="InterPro" id="IPR042098">
    <property type="entry name" value="TauD-like_sf"/>
</dbReference>
<evidence type="ECO:0000256" key="4">
    <source>
        <dbReference type="ARBA" id="ARBA00023002"/>
    </source>
</evidence>
<keyword evidence="8" id="KW-1185">Reference proteome</keyword>
<dbReference type="GO" id="GO:0046872">
    <property type="term" value="F:metal ion binding"/>
    <property type="evidence" value="ECO:0007669"/>
    <property type="project" value="UniProtKB-KW"/>
</dbReference>
<dbReference type="EC" id="1.14.11.17" evidence="7"/>
<dbReference type="AlphaFoldDB" id="A0A839SZL1"/>
<dbReference type="InterPro" id="IPR003819">
    <property type="entry name" value="TauD/TfdA-like"/>
</dbReference>
<evidence type="ECO:0000256" key="2">
    <source>
        <dbReference type="ARBA" id="ARBA00022723"/>
    </source>
</evidence>
<proteinExistence type="inferred from homology"/>
<organism evidence="7 8">
    <name type="scientific">Azomonas macrocytogenes</name>
    <name type="common">Azotobacter macrocytogenes</name>
    <dbReference type="NCBI Taxonomy" id="69962"/>
    <lineage>
        <taxon>Bacteria</taxon>
        <taxon>Pseudomonadati</taxon>
        <taxon>Pseudomonadota</taxon>
        <taxon>Gammaproteobacteria</taxon>
        <taxon>Pseudomonadales</taxon>
        <taxon>Pseudomonadaceae</taxon>
        <taxon>Azomonas</taxon>
    </lineage>
</organism>
<evidence type="ECO:0000313" key="7">
    <source>
        <dbReference type="EMBL" id="MBB3102771.1"/>
    </source>
</evidence>
<dbReference type="GO" id="GO:0005737">
    <property type="term" value="C:cytoplasm"/>
    <property type="evidence" value="ECO:0007669"/>
    <property type="project" value="TreeGrafter"/>
</dbReference>
<evidence type="ECO:0000256" key="5">
    <source>
        <dbReference type="ARBA" id="ARBA00023004"/>
    </source>
</evidence>
<feature type="domain" description="TauD/TfdA-like" evidence="6">
    <location>
        <begin position="29"/>
        <end position="288"/>
    </location>
</feature>
<comment type="similarity">
    <text evidence="1">Belongs to the TfdA dioxygenase family.</text>
</comment>
<evidence type="ECO:0000259" key="6">
    <source>
        <dbReference type="Pfam" id="PF02668"/>
    </source>
</evidence>
<keyword evidence="4 7" id="KW-0560">Oxidoreductase</keyword>
<dbReference type="SUPFAM" id="SSF51197">
    <property type="entry name" value="Clavaminate synthase-like"/>
    <property type="match status" value="1"/>
</dbReference>
<dbReference type="EMBL" id="JACHXI010000004">
    <property type="protein sequence ID" value="MBB3102771.1"/>
    <property type="molecule type" value="Genomic_DNA"/>
</dbReference>
<dbReference type="InterPro" id="IPR051323">
    <property type="entry name" value="AtsK-like"/>
</dbReference>
<dbReference type="GO" id="GO:0006790">
    <property type="term" value="P:sulfur compound metabolic process"/>
    <property type="evidence" value="ECO:0007669"/>
    <property type="project" value="TreeGrafter"/>
</dbReference>
<dbReference type="RefSeq" id="WP_183165751.1">
    <property type="nucleotide sequence ID" value="NZ_JACHXI010000004.1"/>
</dbReference>
<keyword evidence="3 7" id="KW-0223">Dioxygenase</keyword>
<accession>A0A839SZL1</accession>
<dbReference type="PANTHER" id="PTHR30468">
    <property type="entry name" value="ALPHA-KETOGLUTARATE-DEPENDENT SULFONATE DIOXYGENASE"/>
    <property type="match status" value="1"/>
</dbReference>
<evidence type="ECO:0000256" key="3">
    <source>
        <dbReference type="ARBA" id="ARBA00022964"/>
    </source>
</evidence>
<dbReference type="Proteomes" id="UP000549250">
    <property type="component" value="Unassembled WGS sequence"/>
</dbReference>
<keyword evidence="5" id="KW-0408">Iron</keyword>
<dbReference type="Pfam" id="PF02668">
    <property type="entry name" value="TauD"/>
    <property type="match status" value="1"/>
</dbReference>
<sequence>MSDYKKAKSVEQLIPIEERYRHIRPRPQLPNFAAHIDGVDLTRPFSDAVRAELYQALLDFEVLFFAPQELTPEQHLELAAVFGPVAQGAYFPRKDSHPQIEVLATDADHPASVDHWHSDLSWLENPPAGTVIQLTEVPEVGGDTAWASMSKAFAALSPGLRDYLRGLDATHTWETSQWRNYLANLGEEVLINSIRQFKPVVHPVVLKHPESGKELLFVNETFTRQINGVSALESREILRLLTSWVKQPEFIYTHKWQANGIAVWDNRSTQHYALADYWPQRRLNHRVTFNARGRAGEIDNTLAAVGGLGVTSKVAYGY</sequence>
<name>A0A839SZL1_AZOMA</name>
<comment type="caution">
    <text evidence="7">The sequence shown here is derived from an EMBL/GenBank/DDBJ whole genome shotgun (WGS) entry which is preliminary data.</text>
</comment>
<evidence type="ECO:0000313" key="8">
    <source>
        <dbReference type="Proteomes" id="UP000549250"/>
    </source>
</evidence>
<gene>
    <name evidence="7" type="ORF">FHR87_001159</name>
</gene>
<dbReference type="GO" id="GO:0000908">
    <property type="term" value="F:taurine dioxygenase activity"/>
    <property type="evidence" value="ECO:0007669"/>
    <property type="project" value="UniProtKB-EC"/>
</dbReference>
<reference evidence="7 8" key="1">
    <citation type="submission" date="2020-08" db="EMBL/GenBank/DDBJ databases">
        <title>Genomic Encyclopedia of Type Strains, Phase III (KMG-III): the genomes of soil and plant-associated and newly described type strains.</title>
        <authorList>
            <person name="Whitman W."/>
        </authorList>
    </citation>
    <scope>NUCLEOTIDE SEQUENCE [LARGE SCALE GENOMIC DNA]</scope>
    <source>
        <strain evidence="7 8">CECT 4462</strain>
    </source>
</reference>